<dbReference type="EMBL" id="FNID01000008">
    <property type="protein sequence ID" value="SDM94524.1"/>
    <property type="molecule type" value="Genomic_DNA"/>
</dbReference>
<evidence type="ECO:0000313" key="2">
    <source>
        <dbReference type="EMBL" id="SDM94524.1"/>
    </source>
</evidence>
<dbReference type="OrthoDB" id="1956557at2"/>
<proteinExistence type="predicted"/>
<dbReference type="RefSeq" id="WP_092638724.1">
    <property type="nucleotide sequence ID" value="NZ_FNID01000008.1"/>
</dbReference>
<reference evidence="2 3" key="1">
    <citation type="submission" date="2016-10" db="EMBL/GenBank/DDBJ databases">
        <authorList>
            <person name="de Groot N.N."/>
        </authorList>
    </citation>
    <scope>NUCLEOTIDE SEQUENCE [LARGE SCALE GENOMIC DNA]</scope>
    <source>
        <strain evidence="2 3">CGMCC 1.5012</strain>
    </source>
</reference>
<dbReference type="Proteomes" id="UP000199182">
    <property type="component" value="Unassembled WGS sequence"/>
</dbReference>
<keyword evidence="3" id="KW-1185">Reference proteome</keyword>
<name>A0A1G9XCR9_9FIRM</name>
<evidence type="ECO:0000256" key="1">
    <source>
        <dbReference type="SAM" id="MobiDB-lite"/>
    </source>
</evidence>
<feature type="region of interest" description="Disordered" evidence="1">
    <location>
        <begin position="16"/>
        <end position="38"/>
    </location>
</feature>
<evidence type="ECO:0000313" key="3">
    <source>
        <dbReference type="Proteomes" id="UP000199182"/>
    </source>
</evidence>
<gene>
    <name evidence="2" type="ORF">SAMN05192585_10833</name>
</gene>
<sequence>MQKFVPFEKLSKKEREKLNKARRGSWGALNPVTRRPENPKAYNRKKLQKGEDLRFEAFFVSDFCDAR</sequence>
<protein>
    <submittedName>
        <fullName evidence="2">Uncharacterized protein</fullName>
    </submittedName>
</protein>
<organism evidence="2 3">
    <name type="scientific">Acetanaerobacterium elongatum</name>
    <dbReference type="NCBI Taxonomy" id="258515"/>
    <lineage>
        <taxon>Bacteria</taxon>
        <taxon>Bacillati</taxon>
        <taxon>Bacillota</taxon>
        <taxon>Clostridia</taxon>
        <taxon>Eubacteriales</taxon>
        <taxon>Oscillospiraceae</taxon>
        <taxon>Acetanaerobacterium</taxon>
    </lineage>
</organism>
<dbReference type="AlphaFoldDB" id="A0A1G9XCR9"/>
<accession>A0A1G9XCR9</accession>